<evidence type="ECO:0000313" key="1">
    <source>
        <dbReference type="EMBL" id="CCA70381.1"/>
    </source>
</evidence>
<keyword evidence="2" id="KW-1185">Reference proteome</keyword>
<dbReference type="AlphaFoldDB" id="G4TGD8"/>
<dbReference type="OMA" id="DISAYAC"/>
<dbReference type="PANTHER" id="PTHR14187">
    <property type="entry name" value="ALPHA KINASE/ELONGATION FACTOR 2 KINASE"/>
    <property type="match status" value="1"/>
</dbReference>
<dbReference type="Gene3D" id="3.90.640.10">
    <property type="entry name" value="Actin, Chain A, domain 4"/>
    <property type="match status" value="1"/>
</dbReference>
<dbReference type="InParanoid" id="G4TGD8"/>
<organism evidence="1 2">
    <name type="scientific">Serendipita indica (strain DSM 11827)</name>
    <name type="common">Root endophyte fungus</name>
    <name type="synonym">Piriformospora indica</name>
    <dbReference type="NCBI Taxonomy" id="1109443"/>
    <lineage>
        <taxon>Eukaryota</taxon>
        <taxon>Fungi</taxon>
        <taxon>Dikarya</taxon>
        <taxon>Basidiomycota</taxon>
        <taxon>Agaricomycotina</taxon>
        <taxon>Agaricomycetes</taxon>
        <taxon>Sebacinales</taxon>
        <taxon>Serendipitaceae</taxon>
        <taxon>Serendipita</taxon>
    </lineage>
</organism>
<dbReference type="InterPro" id="IPR043129">
    <property type="entry name" value="ATPase_NBD"/>
</dbReference>
<protein>
    <submittedName>
        <fullName evidence="1">Uncharacterized protein</fullName>
    </submittedName>
</protein>
<reference evidence="1 2" key="1">
    <citation type="journal article" date="2011" name="PLoS Pathog.">
        <title>Endophytic Life Strategies Decoded by Genome and Transcriptome Analyses of the Mutualistic Root Symbiont Piriformospora indica.</title>
        <authorList>
            <person name="Zuccaro A."/>
            <person name="Lahrmann U."/>
            <person name="Guldener U."/>
            <person name="Langen G."/>
            <person name="Pfiffi S."/>
            <person name="Biedenkopf D."/>
            <person name="Wong P."/>
            <person name="Samans B."/>
            <person name="Grimm C."/>
            <person name="Basiewicz M."/>
            <person name="Murat C."/>
            <person name="Martin F."/>
            <person name="Kogel K.H."/>
        </authorList>
    </citation>
    <scope>NUCLEOTIDE SEQUENCE [LARGE SCALE GENOMIC DNA]</scope>
    <source>
        <strain evidence="1 2">DSM 11827</strain>
    </source>
</reference>
<dbReference type="OrthoDB" id="2963168at2759"/>
<dbReference type="CDD" id="cd10170">
    <property type="entry name" value="ASKHA_NBD_HSP70"/>
    <property type="match status" value="1"/>
</dbReference>
<gene>
    <name evidence="1" type="ORF">PIIN_04320</name>
</gene>
<name>G4TGD8_SERID</name>
<dbReference type="PROSITE" id="PS00297">
    <property type="entry name" value="HSP70_1"/>
    <property type="match status" value="1"/>
</dbReference>
<dbReference type="HOGENOM" id="CLU_009958_4_1_1"/>
<dbReference type="eggNOG" id="KOG0101">
    <property type="taxonomic scope" value="Eukaryota"/>
</dbReference>
<dbReference type="EMBL" id="CAFZ01000081">
    <property type="protein sequence ID" value="CCA70381.1"/>
    <property type="molecule type" value="Genomic_DNA"/>
</dbReference>
<comment type="caution">
    <text evidence="1">The sequence shown here is derived from an EMBL/GenBank/DDBJ whole genome shotgun (WGS) entry which is preliminary data.</text>
</comment>
<dbReference type="Gene3D" id="3.30.420.40">
    <property type="match status" value="2"/>
</dbReference>
<dbReference type="STRING" id="1109443.G4TGD8"/>
<dbReference type="SUPFAM" id="SSF53067">
    <property type="entry name" value="Actin-like ATPase domain"/>
    <property type="match status" value="2"/>
</dbReference>
<proteinExistence type="predicted"/>
<evidence type="ECO:0000313" key="2">
    <source>
        <dbReference type="Proteomes" id="UP000007148"/>
    </source>
</evidence>
<dbReference type="Proteomes" id="UP000007148">
    <property type="component" value="Unassembled WGS sequence"/>
</dbReference>
<sequence>MADTNKDAKYTGDERLVVAIDLGTTFSAVSYCHMFPNSAPAVRIVNKWPGQEEVAGDSKIPSLVAYEASRPIAYGAEALEYADTEGYYVARWFKLHLHPDSMKVVDEPPVYGSVTNVSPTFEIPPLPPSVSLKQIYAHLLGYLFDHFRNFFKENTVDGTRIWQRLGERCTIVLATPNGWDTTQQAFLRSAAILGGLLPENFPEERLRFVTEGEASVHYALEYSQSNAWLRKGVIFAVTDAGGSTVDSTLYECKETQPKMILEEVCASECVQAGSVFVDRAAAAMLADKLEGSTFNDPAYVNDILNEFERKTKRKFDGTNASSIIKFGKDWDNDKAHGVVKGRITLTRSDVETTFNEVLPRIVASCSHLVSGRKVEHLLLVGGFGESPYLRKRLKETFSSKGVDVVTVDESTKKAAAEGAAIWYIKQLVVARAARSTFGIIIWRPFDAKNPVHCQRRHKAYVDDDGVNKVTGFFDTWIKKNSVIGDELSKTFNYQRIYKTLDHGLGQFAVDIYAWDGEGHTDWGRDESGNLLPGMRRVCTLKADLSNLARSLKVQKGPKGQDFWRVEHSVAILFGGTQLRARLQWYEGDALQEGPVSILPNSIF</sequence>
<dbReference type="PANTHER" id="PTHR14187:SF5">
    <property type="entry name" value="HEAT SHOCK 70 KDA PROTEIN 12A"/>
    <property type="match status" value="1"/>
</dbReference>
<accession>G4TGD8</accession>
<dbReference type="InterPro" id="IPR018181">
    <property type="entry name" value="Heat_shock_70_CS"/>
</dbReference>